<comment type="caution">
    <text evidence="5">The sequence shown here is derived from an EMBL/GenBank/DDBJ whole genome shotgun (WGS) entry which is preliminary data.</text>
</comment>
<evidence type="ECO:0000256" key="3">
    <source>
        <dbReference type="SAM" id="Coils"/>
    </source>
</evidence>
<feature type="domain" description="Chorismate mutase" evidence="4">
    <location>
        <begin position="19"/>
        <end position="111"/>
    </location>
</feature>
<dbReference type="GO" id="GO:0004106">
    <property type="term" value="F:chorismate mutase activity"/>
    <property type="evidence" value="ECO:0007669"/>
    <property type="project" value="UniProtKB-EC"/>
</dbReference>
<dbReference type="InterPro" id="IPR036263">
    <property type="entry name" value="Chorismate_II_sf"/>
</dbReference>
<dbReference type="SUPFAM" id="SSF48600">
    <property type="entry name" value="Chorismate mutase II"/>
    <property type="match status" value="1"/>
</dbReference>
<dbReference type="GO" id="GO:0046417">
    <property type="term" value="P:chorismate metabolic process"/>
    <property type="evidence" value="ECO:0007669"/>
    <property type="project" value="InterPro"/>
</dbReference>
<dbReference type="Proteomes" id="UP000005336">
    <property type="component" value="Unassembled WGS sequence"/>
</dbReference>
<sequence length="118" mass="13296">MAEFALNKMIGKYDKETIMTMPETLNEVRRVIDDLDGEIIQLLARRQKLVEQAGRLKPHNDARAVAAPERVAQVIEARRVQAISEGLSPEVAEAVWRAMIDAFINLEIEFNKAGSLHD</sequence>
<dbReference type="InterPro" id="IPR036979">
    <property type="entry name" value="CM_dom_sf"/>
</dbReference>
<dbReference type="HOGENOM" id="CLU_131518_2_2_4"/>
<dbReference type="Pfam" id="PF01817">
    <property type="entry name" value="CM_2"/>
    <property type="match status" value="1"/>
</dbReference>
<reference evidence="5 6" key="1">
    <citation type="submission" date="2011-06" db="EMBL/GenBank/DDBJ databases">
        <authorList>
            <person name="Muzny D."/>
            <person name="Qin X."/>
            <person name="Deng J."/>
            <person name="Jiang H."/>
            <person name="Liu Y."/>
            <person name="Qu J."/>
            <person name="Song X.-Z."/>
            <person name="Zhang L."/>
            <person name="Thornton R."/>
            <person name="Coyle M."/>
            <person name="Francisco L."/>
            <person name="Jackson L."/>
            <person name="Javaid M."/>
            <person name="Korchina V."/>
            <person name="Kovar C."/>
            <person name="Mata R."/>
            <person name="Mathew T."/>
            <person name="Ngo R."/>
            <person name="Nguyen L."/>
            <person name="Nguyen N."/>
            <person name="Okwuonu G."/>
            <person name="Ongeri F."/>
            <person name="Pham C."/>
            <person name="Simmons D."/>
            <person name="Wilczek-Boney K."/>
            <person name="Hale W."/>
            <person name="Jakkamsetti A."/>
            <person name="Pham P."/>
            <person name="Ruth R."/>
            <person name="San Lucas F."/>
            <person name="Warren J."/>
            <person name="Zhang J."/>
            <person name="Zhao Z."/>
            <person name="Zhou C."/>
            <person name="Zhu D."/>
            <person name="Lee S."/>
            <person name="Bess C."/>
            <person name="Blankenburg K."/>
            <person name="Forbes L."/>
            <person name="Fu Q."/>
            <person name="Gubbala S."/>
            <person name="Hirani K."/>
            <person name="Jayaseelan J.C."/>
            <person name="Lara F."/>
            <person name="Munidasa M."/>
            <person name="Palculict T."/>
            <person name="Patil S."/>
            <person name="Pu L.-L."/>
            <person name="Saada N."/>
            <person name="Tang L."/>
            <person name="Weissenberger G."/>
            <person name="Zhu Y."/>
            <person name="Hemphill L."/>
            <person name="Shang Y."/>
            <person name="Youmans B."/>
            <person name="Ayvaz T."/>
            <person name="Ross M."/>
            <person name="Santibanez J."/>
            <person name="Aqrawi P."/>
            <person name="Gross S."/>
            <person name="Joshi V."/>
            <person name="Fowler G."/>
            <person name="Nazareth L."/>
            <person name="Reid J."/>
            <person name="Worley K."/>
            <person name="Petrosino J."/>
            <person name="Highlander S."/>
            <person name="Gibbs R."/>
        </authorList>
    </citation>
    <scope>NUCLEOTIDE SEQUENCE [LARGE SCALE GENOMIC DNA]</scope>
    <source>
        <strain evidence="5 6">9715</strain>
    </source>
</reference>
<gene>
    <name evidence="5" type="ORF">HMPREF9370_1911</name>
</gene>
<dbReference type="InterPro" id="IPR002701">
    <property type="entry name" value="CM_II_prokaryot"/>
</dbReference>
<protein>
    <recommendedName>
        <fullName evidence="1">chorismate mutase</fullName>
        <ecNumber evidence="1">5.4.99.5</ecNumber>
    </recommendedName>
</protein>
<evidence type="ECO:0000256" key="1">
    <source>
        <dbReference type="ARBA" id="ARBA00012404"/>
    </source>
</evidence>
<keyword evidence="2 5" id="KW-0413">Isomerase</keyword>
<organism evidence="5 6">
    <name type="scientific">Neisseria wadsworthii 9715</name>
    <dbReference type="NCBI Taxonomy" id="1030841"/>
    <lineage>
        <taxon>Bacteria</taxon>
        <taxon>Pseudomonadati</taxon>
        <taxon>Pseudomonadota</taxon>
        <taxon>Betaproteobacteria</taxon>
        <taxon>Neisseriales</taxon>
        <taxon>Neisseriaceae</taxon>
        <taxon>Neisseria</taxon>
    </lineage>
</organism>
<dbReference type="InterPro" id="IPR051331">
    <property type="entry name" value="Chorismate_mutase-related"/>
</dbReference>
<evidence type="ECO:0000259" key="4">
    <source>
        <dbReference type="PROSITE" id="PS51168"/>
    </source>
</evidence>
<dbReference type="Gene3D" id="1.20.59.10">
    <property type="entry name" value="Chorismate mutase"/>
    <property type="match status" value="1"/>
</dbReference>
<dbReference type="STRING" id="1030841.HMPREF9370_1911"/>
<dbReference type="PROSITE" id="PS51168">
    <property type="entry name" value="CHORISMATE_MUT_2"/>
    <property type="match status" value="1"/>
</dbReference>
<dbReference type="PATRIC" id="fig|1030841.3.peg.1902"/>
<evidence type="ECO:0000256" key="2">
    <source>
        <dbReference type="ARBA" id="ARBA00023235"/>
    </source>
</evidence>
<keyword evidence="3" id="KW-0175">Coiled coil</keyword>
<evidence type="ECO:0000313" key="6">
    <source>
        <dbReference type="Proteomes" id="UP000005336"/>
    </source>
</evidence>
<feature type="coiled-coil region" evidence="3">
    <location>
        <begin position="25"/>
        <end position="52"/>
    </location>
</feature>
<dbReference type="SMART" id="SM00830">
    <property type="entry name" value="CM_2"/>
    <property type="match status" value="1"/>
</dbReference>
<proteinExistence type="predicted"/>
<name>G4CS51_9NEIS</name>
<dbReference type="EC" id="5.4.99.5" evidence="1"/>
<dbReference type="AlphaFoldDB" id="G4CS51"/>
<dbReference type="PANTHER" id="PTHR38041">
    <property type="entry name" value="CHORISMATE MUTASE"/>
    <property type="match status" value="1"/>
</dbReference>
<accession>G4CS51</accession>
<keyword evidence="6" id="KW-1185">Reference proteome</keyword>
<dbReference type="PANTHER" id="PTHR38041:SF1">
    <property type="entry name" value="CHORISMATE MUTASE"/>
    <property type="match status" value="1"/>
</dbReference>
<dbReference type="GO" id="GO:0009697">
    <property type="term" value="P:salicylic acid biosynthetic process"/>
    <property type="evidence" value="ECO:0007669"/>
    <property type="project" value="TreeGrafter"/>
</dbReference>
<dbReference type="EMBL" id="AGAZ01000063">
    <property type="protein sequence ID" value="EGZ44965.1"/>
    <property type="molecule type" value="Genomic_DNA"/>
</dbReference>
<evidence type="ECO:0000313" key="5">
    <source>
        <dbReference type="EMBL" id="EGZ44965.1"/>
    </source>
</evidence>